<dbReference type="Pfam" id="PF25343">
    <property type="entry name" value="PH_UBFD1_C"/>
    <property type="match status" value="2"/>
</dbReference>
<accession>A0A836K4X4</accession>
<evidence type="ECO:0000259" key="1">
    <source>
        <dbReference type="PROSITE" id="PS50053"/>
    </source>
</evidence>
<name>A0A836K4X4_9HYME</name>
<dbReference type="GO" id="GO:0045296">
    <property type="term" value="F:cadherin binding"/>
    <property type="evidence" value="ECO:0007669"/>
    <property type="project" value="TreeGrafter"/>
</dbReference>
<protein>
    <submittedName>
        <fullName evidence="2">UBFD1 protein</fullName>
    </submittedName>
</protein>
<organism evidence="2 3">
    <name type="scientific">Acromyrmex heyeri</name>
    <dbReference type="NCBI Taxonomy" id="230685"/>
    <lineage>
        <taxon>Eukaryota</taxon>
        <taxon>Metazoa</taxon>
        <taxon>Ecdysozoa</taxon>
        <taxon>Arthropoda</taxon>
        <taxon>Hexapoda</taxon>
        <taxon>Insecta</taxon>
        <taxon>Pterygota</taxon>
        <taxon>Neoptera</taxon>
        <taxon>Endopterygota</taxon>
        <taxon>Hymenoptera</taxon>
        <taxon>Apocrita</taxon>
        <taxon>Aculeata</taxon>
        <taxon>Formicoidea</taxon>
        <taxon>Formicidae</taxon>
        <taxon>Myrmicinae</taxon>
        <taxon>Acromyrmex</taxon>
    </lineage>
</organism>
<dbReference type="PANTHER" id="PTHR16470:SF0">
    <property type="entry name" value="UBIQUITIN DOMAIN-CONTAINING PROTEIN UBFD1"/>
    <property type="match status" value="1"/>
</dbReference>
<feature type="non-terminal residue" evidence="2">
    <location>
        <position position="273"/>
    </location>
</feature>
<comment type="caution">
    <text evidence="2">The sequence shown here is derived from an EMBL/GenBank/DDBJ whole genome shotgun (WGS) entry which is preliminary data.</text>
</comment>
<feature type="domain" description="Ubiquitin-like" evidence="1">
    <location>
        <begin position="21"/>
        <end position="96"/>
    </location>
</feature>
<dbReference type="PROSITE" id="PS00299">
    <property type="entry name" value="UBIQUITIN_1"/>
    <property type="match status" value="1"/>
</dbReference>
<dbReference type="InterPro" id="IPR000626">
    <property type="entry name" value="Ubiquitin-like_dom"/>
</dbReference>
<dbReference type="InterPro" id="IPR019954">
    <property type="entry name" value="Ubiquitin_CS"/>
</dbReference>
<dbReference type="InterPro" id="IPR057455">
    <property type="entry name" value="UBFD1_C"/>
</dbReference>
<sequence length="273" mass="30773">MECENNINSSQDTTLQESSTENVDFTVIYNKQKISVNFALDCTVAELKTYLQKIISVPQAMQKVMFKGLAKDDQTLRNLGVTKGAKVMIVGSKLDDVLAVSIPTKQDLIDEAVSSVSKEPLSQQKIHRKVLDKGIPEDVMPGILDSKEPLPEFPLAGMLNKSGGKVRLTFKLEQDQLWIGTKERTDKIPMNSIKGVHSEPIHDHPEYHIMACISLRERIINSVTIIGYFNNNFHNLQAIQLGTTEASRYWIYWVPAQYISAIKDAILGKWCYF</sequence>
<dbReference type="CDD" id="cd17047">
    <property type="entry name" value="Ubl_UBFD1"/>
    <property type="match status" value="1"/>
</dbReference>
<dbReference type="PROSITE" id="PS50053">
    <property type="entry name" value="UBIQUITIN_2"/>
    <property type="match status" value="1"/>
</dbReference>
<dbReference type="AlphaFoldDB" id="A0A836K4X4"/>
<dbReference type="PANTHER" id="PTHR16470">
    <property type="entry name" value="UBIQUITIN DOMAIN-CONTAINING PROTEIN UBFD1"/>
    <property type="match status" value="1"/>
</dbReference>
<reference evidence="2 3" key="1">
    <citation type="submission" date="2020-02" db="EMBL/GenBank/DDBJ databases">
        <title>Relaxed selection underlies rapid genomic changes in the transitions from sociality to social parasitism in ants.</title>
        <authorList>
            <person name="Bi X."/>
        </authorList>
    </citation>
    <scope>NUCLEOTIDE SEQUENCE [LARGE SCALE GENOMIC DNA]</scope>
    <source>
        <strain evidence="2">BGI-DK2014b</strain>
        <tissue evidence="2">Whole body</tissue>
    </source>
</reference>
<dbReference type="InterPro" id="IPR029071">
    <property type="entry name" value="Ubiquitin-like_domsf"/>
</dbReference>
<evidence type="ECO:0000313" key="3">
    <source>
        <dbReference type="Proteomes" id="UP000670152"/>
    </source>
</evidence>
<dbReference type="OrthoDB" id="267397at2759"/>
<dbReference type="Pfam" id="PF00240">
    <property type="entry name" value="ubiquitin"/>
    <property type="match status" value="1"/>
</dbReference>
<proteinExistence type="predicted"/>
<keyword evidence="3" id="KW-1185">Reference proteome</keyword>
<dbReference type="EMBL" id="JAANIB010005377">
    <property type="protein sequence ID" value="KAG5332242.1"/>
    <property type="molecule type" value="Genomic_DNA"/>
</dbReference>
<dbReference type="SMART" id="SM00213">
    <property type="entry name" value="UBQ"/>
    <property type="match status" value="1"/>
</dbReference>
<feature type="non-terminal residue" evidence="2">
    <location>
        <position position="1"/>
    </location>
</feature>
<dbReference type="SUPFAM" id="SSF54236">
    <property type="entry name" value="Ubiquitin-like"/>
    <property type="match status" value="1"/>
</dbReference>
<dbReference type="Gene3D" id="3.10.20.90">
    <property type="entry name" value="Phosphatidylinositol 3-kinase Catalytic Subunit, Chain A, domain 1"/>
    <property type="match status" value="1"/>
</dbReference>
<dbReference type="GO" id="GO:0003723">
    <property type="term" value="F:RNA binding"/>
    <property type="evidence" value="ECO:0007669"/>
    <property type="project" value="TreeGrafter"/>
</dbReference>
<evidence type="ECO:0000313" key="2">
    <source>
        <dbReference type="EMBL" id="KAG5332242.1"/>
    </source>
</evidence>
<dbReference type="InterPro" id="IPR039120">
    <property type="entry name" value="UBFD1"/>
</dbReference>
<dbReference type="Proteomes" id="UP000670152">
    <property type="component" value="Unassembled WGS sequence"/>
</dbReference>
<gene>
    <name evidence="2" type="primary">Ubfd1</name>
    <name evidence="2" type="ORF">G6Z77_0000604</name>
</gene>